<comment type="similarity">
    <text evidence="1">Belongs to the ARG7 family.</text>
</comment>
<dbReference type="Proteomes" id="UP000594638">
    <property type="component" value="Unassembled WGS sequence"/>
</dbReference>
<dbReference type="PANTHER" id="PTHR31374:SF201">
    <property type="entry name" value="SAUR-LIKE AUXIN-RESPONSIVE PROTEIN FAMILY"/>
    <property type="match status" value="1"/>
</dbReference>
<accession>A0A8S0URC0</accession>
<organism evidence="3 4">
    <name type="scientific">Olea europaea subsp. europaea</name>
    <dbReference type="NCBI Taxonomy" id="158383"/>
    <lineage>
        <taxon>Eukaryota</taxon>
        <taxon>Viridiplantae</taxon>
        <taxon>Streptophyta</taxon>
        <taxon>Embryophyta</taxon>
        <taxon>Tracheophyta</taxon>
        <taxon>Spermatophyta</taxon>
        <taxon>Magnoliopsida</taxon>
        <taxon>eudicotyledons</taxon>
        <taxon>Gunneridae</taxon>
        <taxon>Pentapetalae</taxon>
        <taxon>asterids</taxon>
        <taxon>lamiids</taxon>
        <taxon>Lamiales</taxon>
        <taxon>Oleaceae</taxon>
        <taxon>Oleeae</taxon>
        <taxon>Olea</taxon>
    </lineage>
</organism>
<dbReference type="EMBL" id="CACTIH010008001">
    <property type="protein sequence ID" value="CAA3019016.1"/>
    <property type="molecule type" value="Genomic_DNA"/>
</dbReference>
<dbReference type="Gramene" id="OE9A009435T1">
    <property type="protein sequence ID" value="OE9A009435C1"/>
    <property type="gene ID" value="OE9A009435"/>
</dbReference>
<protein>
    <submittedName>
        <fullName evidence="3">Auxin-responsive SAUR36-like</fullName>
    </submittedName>
</protein>
<proteinExistence type="inferred from homology"/>
<feature type="compositionally biased region" description="Basic residues" evidence="2">
    <location>
        <begin position="143"/>
        <end position="153"/>
    </location>
</feature>
<reference evidence="3 4" key="1">
    <citation type="submission" date="2019-12" db="EMBL/GenBank/DDBJ databases">
        <authorList>
            <person name="Alioto T."/>
            <person name="Alioto T."/>
            <person name="Gomez Garrido J."/>
        </authorList>
    </citation>
    <scope>NUCLEOTIDE SEQUENCE [LARGE SCALE GENOMIC DNA]</scope>
</reference>
<dbReference type="GO" id="GO:0009733">
    <property type="term" value="P:response to auxin"/>
    <property type="evidence" value="ECO:0007669"/>
    <property type="project" value="InterPro"/>
</dbReference>
<dbReference type="AlphaFoldDB" id="A0A8S0URC0"/>
<evidence type="ECO:0000256" key="2">
    <source>
        <dbReference type="SAM" id="MobiDB-lite"/>
    </source>
</evidence>
<dbReference type="OrthoDB" id="1026046at2759"/>
<dbReference type="Pfam" id="PF02519">
    <property type="entry name" value="Auxin_inducible"/>
    <property type="match status" value="1"/>
</dbReference>
<evidence type="ECO:0000313" key="4">
    <source>
        <dbReference type="Proteomes" id="UP000594638"/>
    </source>
</evidence>
<sequence length="153" mass="17176">MVYSPENWSRLPEAGICSATRAISKLYNWCRSLKHGAKRICFGKHKSGYIRVGEEPVEPKNPVSVPKGHLAVYVGDEEDDACRVLVPVIYFNHPLFGELLREAENIHGFNHPGGIQIPCRKSEIENVKMKIAAAGSSDGGGNRRTRRSWRNKY</sequence>
<name>A0A8S0URC0_OLEEU</name>
<dbReference type="InterPro" id="IPR003676">
    <property type="entry name" value="SAUR_fam"/>
</dbReference>
<evidence type="ECO:0000256" key="1">
    <source>
        <dbReference type="ARBA" id="ARBA00006974"/>
    </source>
</evidence>
<feature type="region of interest" description="Disordered" evidence="2">
    <location>
        <begin position="134"/>
        <end position="153"/>
    </location>
</feature>
<evidence type="ECO:0000313" key="3">
    <source>
        <dbReference type="EMBL" id="CAA3019016.1"/>
    </source>
</evidence>
<keyword evidence="4" id="KW-1185">Reference proteome</keyword>
<dbReference type="PANTHER" id="PTHR31374">
    <property type="entry name" value="AUXIN-INDUCED PROTEIN-LIKE-RELATED"/>
    <property type="match status" value="1"/>
</dbReference>
<comment type="caution">
    <text evidence="3">The sequence shown here is derived from an EMBL/GenBank/DDBJ whole genome shotgun (WGS) entry which is preliminary data.</text>
</comment>
<gene>
    <name evidence="3" type="ORF">OLEA9_A009435</name>
</gene>